<feature type="transmembrane region" description="Helical" evidence="1">
    <location>
        <begin position="177"/>
        <end position="208"/>
    </location>
</feature>
<name>A0A7W6LVW3_9SPHN</name>
<dbReference type="AlphaFoldDB" id="A0A7W6LVW3"/>
<keyword evidence="1" id="KW-0472">Membrane</keyword>
<feature type="transmembrane region" description="Helical" evidence="1">
    <location>
        <begin position="220"/>
        <end position="241"/>
    </location>
</feature>
<evidence type="ECO:0000256" key="1">
    <source>
        <dbReference type="SAM" id="Phobius"/>
    </source>
</evidence>
<comment type="caution">
    <text evidence="2">The sequence shown here is derived from an EMBL/GenBank/DDBJ whole genome shotgun (WGS) entry which is preliminary data.</text>
</comment>
<dbReference type="Proteomes" id="UP000590524">
    <property type="component" value="Unassembled WGS sequence"/>
</dbReference>
<keyword evidence="3" id="KW-1185">Reference proteome</keyword>
<evidence type="ECO:0000313" key="3">
    <source>
        <dbReference type="Proteomes" id="UP000590524"/>
    </source>
</evidence>
<feature type="transmembrane region" description="Helical" evidence="1">
    <location>
        <begin position="349"/>
        <end position="368"/>
    </location>
</feature>
<keyword evidence="1" id="KW-0812">Transmembrane</keyword>
<reference evidence="2 3" key="1">
    <citation type="submission" date="2020-08" db="EMBL/GenBank/DDBJ databases">
        <title>Genomic Encyclopedia of Type Strains, Phase IV (KMG-IV): sequencing the most valuable type-strain genomes for metagenomic binning, comparative biology and taxonomic classification.</title>
        <authorList>
            <person name="Goeker M."/>
        </authorList>
    </citation>
    <scope>NUCLEOTIDE SEQUENCE [LARGE SCALE GENOMIC DNA]</scope>
    <source>
        <strain evidence="2 3">DSM 19371</strain>
    </source>
</reference>
<protein>
    <recommendedName>
        <fullName evidence="4">Oligosaccharide repeat unit polymerase</fullName>
    </recommendedName>
</protein>
<accession>A0A7W6LVW3</accession>
<dbReference type="RefSeq" id="WP_188084196.1">
    <property type="nucleotide sequence ID" value="NZ_JACIEU010000030.1"/>
</dbReference>
<evidence type="ECO:0008006" key="4">
    <source>
        <dbReference type="Google" id="ProtNLM"/>
    </source>
</evidence>
<sequence>MTFFAFILIAFNASLCVYLFIEKCKNNSASQFFYLSLIGLVFFPSLFDLDQGYYSFHPFASPIYLSAELMQSVQTKILFMMISFLIFEKLCDISLGIYSIDLPYTVTNKNAYNYILIMLCIIVLFGGLYFGFSSLATTDMEQLRGGAIGKFSLLIIYTQIVLIGMPAFYFLRFNRPYIAIICAATFLFTYLLLGGSRQIIVFSIAIFVSLILYKSGKSKYVILILLFTVGFSSIDFVLQLFKLLRNLPSMDARLDFAMQLIAGKIPWSALTADQLGSESNVRYVMYGFLSESPPSDFGKFSYFGRSLLFWLPSSLDFLGIKPADFEATMFAEAMGNRSGTMHATFFGSAYADTGIYSFIWIGWFVAIFRALDWWLNKIPIYQRSFVWGSCIYFSFMVARGSFYAPLVVMTVALLVAQFLIYLDRHNTGAKISAGGSRA</sequence>
<feature type="transmembrane region" description="Helical" evidence="1">
    <location>
        <begin position="403"/>
        <end position="422"/>
    </location>
</feature>
<proteinExistence type="predicted"/>
<feature type="transmembrane region" description="Helical" evidence="1">
    <location>
        <begin position="32"/>
        <end position="56"/>
    </location>
</feature>
<feature type="transmembrane region" description="Helical" evidence="1">
    <location>
        <begin position="77"/>
        <end position="100"/>
    </location>
</feature>
<keyword evidence="1" id="KW-1133">Transmembrane helix</keyword>
<evidence type="ECO:0000313" key="2">
    <source>
        <dbReference type="EMBL" id="MBB4151097.1"/>
    </source>
</evidence>
<dbReference type="EMBL" id="JACIEU010000030">
    <property type="protein sequence ID" value="MBB4151097.1"/>
    <property type="molecule type" value="Genomic_DNA"/>
</dbReference>
<feature type="transmembrane region" description="Helical" evidence="1">
    <location>
        <begin position="153"/>
        <end position="171"/>
    </location>
</feature>
<gene>
    <name evidence="2" type="ORF">GGQ90_004909</name>
</gene>
<organism evidence="2 3">
    <name type="scientific">Sphingobium scionense</name>
    <dbReference type="NCBI Taxonomy" id="1404341"/>
    <lineage>
        <taxon>Bacteria</taxon>
        <taxon>Pseudomonadati</taxon>
        <taxon>Pseudomonadota</taxon>
        <taxon>Alphaproteobacteria</taxon>
        <taxon>Sphingomonadales</taxon>
        <taxon>Sphingomonadaceae</taxon>
        <taxon>Sphingobium</taxon>
    </lineage>
</organism>
<feature type="transmembrane region" description="Helical" evidence="1">
    <location>
        <begin position="112"/>
        <end position="132"/>
    </location>
</feature>